<dbReference type="GO" id="GO:0006779">
    <property type="term" value="P:porphyrin-containing compound biosynthetic process"/>
    <property type="evidence" value="ECO:0007669"/>
    <property type="project" value="InterPro"/>
</dbReference>
<evidence type="ECO:0000256" key="4">
    <source>
        <dbReference type="ARBA" id="ARBA00022723"/>
    </source>
</evidence>
<accession>A0A644YGE1</accession>
<protein>
    <submittedName>
        <fullName evidence="9">Oxygen-independent coproporphyrinogen-III oxidase-like protein YqeR</fullName>
        <ecNumber evidence="9">1.3.99.-</ecNumber>
    </submittedName>
</protein>
<dbReference type="Pfam" id="PF04055">
    <property type="entry name" value="Radical_SAM"/>
    <property type="match status" value="1"/>
</dbReference>
<dbReference type="CDD" id="cd01335">
    <property type="entry name" value="Radical_SAM"/>
    <property type="match status" value="1"/>
</dbReference>
<name>A0A644YGE1_9ZZZZ</name>
<evidence type="ECO:0000256" key="3">
    <source>
        <dbReference type="ARBA" id="ARBA00022691"/>
    </source>
</evidence>
<dbReference type="EC" id="1.3.99.-" evidence="9"/>
<dbReference type="SFLD" id="SFLDG01065">
    <property type="entry name" value="anaerobic_coproporphyrinogen-I"/>
    <property type="match status" value="1"/>
</dbReference>
<dbReference type="InterPro" id="IPR013785">
    <property type="entry name" value="Aldolase_TIM"/>
</dbReference>
<dbReference type="PANTHER" id="PTHR13932">
    <property type="entry name" value="COPROPORPHYRINIGEN III OXIDASE"/>
    <property type="match status" value="1"/>
</dbReference>
<evidence type="ECO:0000256" key="2">
    <source>
        <dbReference type="ARBA" id="ARBA00022617"/>
    </source>
</evidence>
<dbReference type="SMART" id="SM00729">
    <property type="entry name" value="Elp3"/>
    <property type="match status" value="1"/>
</dbReference>
<evidence type="ECO:0000256" key="1">
    <source>
        <dbReference type="ARBA" id="ARBA00006100"/>
    </source>
</evidence>
<dbReference type="InterPro" id="IPR034505">
    <property type="entry name" value="Coproporphyrinogen-III_oxidase"/>
</dbReference>
<dbReference type="AlphaFoldDB" id="A0A644YGE1"/>
<dbReference type="SFLD" id="SFLDF00562">
    <property type="entry name" value="HemN-like__clustered_with_heat"/>
    <property type="match status" value="1"/>
</dbReference>
<dbReference type="Gene3D" id="3.20.20.70">
    <property type="entry name" value="Aldolase class I"/>
    <property type="match status" value="1"/>
</dbReference>
<evidence type="ECO:0000313" key="9">
    <source>
        <dbReference type="EMBL" id="MPM27672.1"/>
    </source>
</evidence>
<dbReference type="InterPro" id="IPR004559">
    <property type="entry name" value="HemW-like"/>
</dbReference>
<dbReference type="GO" id="GO:0051539">
    <property type="term" value="F:4 iron, 4 sulfur cluster binding"/>
    <property type="evidence" value="ECO:0007669"/>
    <property type="project" value="InterPro"/>
</dbReference>
<feature type="domain" description="Radical SAM core" evidence="8">
    <location>
        <begin position="1"/>
        <end position="230"/>
    </location>
</feature>
<dbReference type="GO" id="GO:0004109">
    <property type="term" value="F:coproporphyrinogen oxidase activity"/>
    <property type="evidence" value="ECO:0007669"/>
    <property type="project" value="InterPro"/>
</dbReference>
<dbReference type="SFLD" id="SFLDS00029">
    <property type="entry name" value="Radical_SAM"/>
    <property type="match status" value="1"/>
</dbReference>
<dbReference type="NCBIfam" id="TIGR00539">
    <property type="entry name" value="hemN_rel"/>
    <property type="match status" value="1"/>
</dbReference>
<dbReference type="SFLD" id="SFLDF00288">
    <property type="entry name" value="HemN-like__clustered_with_nucl"/>
    <property type="match status" value="1"/>
</dbReference>
<organism evidence="9">
    <name type="scientific">bioreactor metagenome</name>
    <dbReference type="NCBI Taxonomy" id="1076179"/>
    <lineage>
        <taxon>unclassified sequences</taxon>
        <taxon>metagenomes</taxon>
        <taxon>ecological metagenomes</taxon>
    </lineage>
</organism>
<dbReference type="InterPro" id="IPR010723">
    <property type="entry name" value="HemN_C"/>
</dbReference>
<dbReference type="PANTHER" id="PTHR13932:SF5">
    <property type="entry name" value="RADICAL S-ADENOSYL METHIONINE DOMAIN-CONTAINING PROTEIN 1, MITOCHONDRIAL"/>
    <property type="match status" value="1"/>
</dbReference>
<dbReference type="EMBL" id="VSSQ01005056">
    <property type="protein sequence ID" value="MPM27672.1"/>
    <property type="molecule type" value="Genomic_DNA"/>
</dbReference>
<comment type="similarity">
    <text evidence="1">Belongs to the anaerobic coproporphyrinogen-III oxidase family. HemW subfamily.</text>
</comment>
<dbReference type="SUPFAM" id="SSF102114">
    <property type="entry name" value="Radical SAM enzymes"/>
    <property type="match status" value="1"/>
</dbReference>
<dbReference type="InterPro" id="IPR006638">
    <property type="entry name" value="Elp3/MiaA/NifB-like_rSAM"/>
</dbReference>
<evidence type="ECO:0000256" key="6">
    <source>
        <dbReference type="ARBA" id="ARBA00023014"/>
    </source>
</evidence>
<gene>
    <name evidence="9" type="primary">hemN_30</name>
    <name evidence="9" type="ORF">SDC9_74185</name>
</gene>
<evidence type="ECO:0000259" key="8">
    <source>
        <dbReference type="PROSITE" id="PS51918"/>
    </source>
</evidence>
<keyword evidence="9" id="KW-0560">Oxidoreductase</keyword>
<keyword evidence="5" id="KW-0408">Iron</keyword>
<keyword evidence="7" id="KW-0143">Chaperone</keyword>
<evidence type="ECO:0000256" key="7">
    <source>
        <dbReference type="ARBA" id="ARBA00023186"/>
    </source>
</evidence>
<reference evidence="9" key="1">
    <citation type="submission" date="2019-08" db="EMBL/GenBank/DDBJ databases">
        <authorList>
            <person name="Kucharzyk K."/>
            <person name="Murdoch R.W."/>
            <person name="Higgins S."/>
            <person name="Loffler F."/>
        </authorList>
    </citation>
    <scope>NUCLEOTIDE SEQUENCE</scope>
</reference>
<dbReference type="InterPro" id="IPR007197">
    <property type="entry name" value="rSAM"/>
</dbReference>
<proteinExistence type="inferred from homology"/>
<dbReference type="PROSITE" id="PS51918">
    <property type="entry name" value="RADICAL_SAM"/>
    <property type="match status" value="1"/>
</dbReference>
<dbReference type="InterPro" id="IPR058240">
    <property type="entry name" value="rSAM_sf"/>
</dbReference>
<evidence type="ECO:0000256" key="5">
    <source>
        <dbReference type="ARBA" id="ARBA00023004"/>
    </source>
</evidence>
<comment type="caution">
    <text evidence="9">The sequence shown here is derived from an EMBL/GenBank/DDBJ whole genome shotgun (WGS) entry which is preliminary data.</text>
</comment>
<keyword evidence="4" id="KW-0479">Metal-binding</keyword>
<dbReference type="GO" id="GO:0005737">
    <property type="term" value="C:cytoplasm"/>
    <property type="evidence" value="ECO:0007669"/>
    <property type="project" value="InterPro"/>
</dbReference>
<keyword evidence="2" id="KW-0349">Heme</keyword>
<keyword evidence="3" id="KW-0949">S-adenosyl-L-methionine</keyword>
<dbReference type="GO" id="GO:0046872">
    <property type="term" value="F:metal ion binding"/>
    <property type="evidence" value="ECO:0007669"/>
    <property type="project" value="UniProtKB-KW"/>
</dbReference>
<sequence>MAGIYIHIPFCKTRCVYCDFYKETDESEIGTFVKTLCTEAIQRKSEVPEPVKTIYFGGGTPSRLSKQHFEEIFETLFSRFSIEDDAEITLEANPDDLSEDYIQLLRKLPFNRISIGIQSFNDDELRFLSRRHSSRQAVEAVKLCQQAGFDNISIDLMYGLPRQTPGIWKGNLQQACELNVQHISAYHLIYEKQTKLYSLLQKGRVRPVTDEASTEMFFTLIDTLVQNGFEHYEISNFAKNGLYSKHNTSYWKNEKYMGLGPSAHSYDGENRRWNMASLEKYTAAILSGKLLQESEKLTFAQKYNEFILTGLRTVWGVDLDLLEERFGQELSGYCLQNARKFIREGLLAIKDNSLILTREGIFISDGIMSELMRVE</sequence>
<keyword evidence="6" id="KW-0411">Iron-sulfur</keyword>
<dbReference type="Pfam" id="PF06969">
    <property type="entry name" value="HemN_C"/>
    <property type="match status" value="1"/>
</dbReference>